<reference evidence="2" key="1">
    <citation type="submission" date="2021-06" db="EMBL/GenBank/DDBJ databases">
        <title>Comparative genomics, transcriptomics and evolutionary studies reveal genomic signatures of adaptation to plant cell wall in hemibiotrophic fungi.</title>
        <authorList>
            <consortium name="DOE Joint Genome Institute"/>
            <person name="Baroncelli R."/>
            <person name="Diaz J.F."/>
            <person name="Benocci T."/>
            <person name="Peng M."/>
            <person name="Battaglia E."/>
            <person name="Haridas S."/>
            <person name="Andreopoulos W."/>
            <person name="Labutti K."/>
            <person name="Pangilinan J."/>
            <person name="Floch G.L."/>
            <person name="Makela M.R."/>
            <person name="Henrissat B."/>
            <person name="Grigoriev I.V."/>
            <person name="Crouch J.A."/>
            <person name="De Vries R.P."/>
            <person name="Sukno S.A."/>
            <person name="Thon M.R."/>
        </authorList>
    </citation>
    <scope>NUCLEOTIDE SEQUENCE</scope>
    <source>
        <strain evidence="2">CBS 102054</strain>
    </source>
</reference>
<accession>A0AAJ0ENP7</accession>
<feature type="transmembrane region" description="Helical" evidence="1">
    <location>
        <begin position="146"/>
        <end position="169"/>
    </location>
</feature>
<keyword evidence="1" id="KW-1133">Transmembrane helix</keyword>
<proteinExistence type="predicted"/>
<keyword evidence="1" id="KW-0812">Transmembrane</keyword>
<dbReference type="EMBL" id="JAHMHQ010000001">
    <property type="protein sequence ID" value="KAK1655653.1"/>
    <property type="molecule type" value="Genomic_DNA"/>
</dbReference>
<evidence type="ECO:0000313" key="3">
    <source>
        <dbReference type="Proteomes" id="UP001243989"/>
    </source>
</evidence>
<keyword evidence="1" id="KW-0472">Membrane</keyword>
<dbReference type="GeneID" id="85481118"/>
<sequence>MMGPAALYATITASMPGEVEDGPAVMDPLGRVDLPQIQHERHHDVGRAPHFGTWMHSSDSATHPFASCLFDQHVKLNGIVTGPKAFFPPFVCPSLFSNENRGFRLRLCIASFLVPGRGNHRLLSRSGMLQLPGDPRTRALLGRGDLIDLGASVWGFLLFFFGLWSYLAFGSSAM</sequence>
<organism evidence="2 3">
    <name type="scientific">Colletotrichum phormii</name>
    <dbReference type="NCBI Taxonomy" id="359342"/>
    <lineage>
        <taxon>Eukaryota</taxon>
        <taxon>Fungi</taxon>
        <taxon>Dikarya</taxon>
        <taxon>Ascomycota</taxon>
        <taxon>Pezizomycotina</taxon>
        <taxon>Sordariomycetes</taxon>
        <taxon>Hypocreomycetidae</taxon>
        <taxon>Glomerellales</taxon>
        <taxon>Glomerellaceae</taxon>
        <taxon>Colletotrichum</taxon>
        <taxon>Colletotrichum acutatum species complex</taxon>
    </lineage>
</organism>
<dbReference type="Proteomes" id="UP001243989">
    <property type="component" value="Unassembled WGS sequence"/>
</dbReference>
<dbReference type="AlphaFoldDB" id="A0AAJ0ENP7"/>
<keyword evidence="3" id="KW-1185">Reference proteome</keyword>
<gene>
    <name evidence="2" type="ORF">BDP81DRAFT_7660</name>
</gene>
<evidence type="ECO:0000256" key="1">
    <source>
        <dbReference type="SAM" id="Phobius"/>
    </source>
</evidence>
<comment type="caution">
    <text evidence="2">The sequence shown here is derived from an EMBL/GenBank/DDBJ whole genome shotgun (WGS) entry which is preliminary data.</text>
</comment>
<dbReference type="RefSeq" id="XP_060451697.1">
    <property type="nucleotide sequence ID" value="XM_060596256.1"/>
</dbReference>
<name>A0AAJ0ENP7_9PEZI</name>
<protein>
    <submittedName>
        <fullName evidence="2">Uncharacterized protein</fullName>
    </submittedName>
</protein>
<evidence type="ECO:0000313" key="2">
    <source>
        <dbReference type="EMBL" id="KAK1655653.1"/>
    </source>
</evidence>